<keyword evidence="6" id="KW-0735">Signal-anchor</keyword>
<dbReference type="GO" id="GO:0005886">
    <property type="term" value="C:plasma membrane"/>
    <property type="evidence" value="ECO:0007669"/>
    <property type="project" value="UniProtKB-SubCell"/>
</dbReference>
<dbReference type="EMBL" id="QFPO01000003">
    <property type="protein sequence ID" value="PZQ18601.1"/>
    <property type="molecule type" value="Genomic_DNA"/>
</dbReference>
<evidence type="ECO:0000256" key="6">
    <source>
        <dbReference type="ARBA" id="ARBA00022968"/>
    </source>
</evidence>
<keyword evidence="5 10" id="KW-0812">Transmembrane</keyword>
<dbReference type="PIRSF" id="PIRSF005413">
    <property type="entry name" value="COX11"/>
    <property type="match status" value="1"/>
</dbReference>
<name>A0A2W5KNG1_9GAMM</name>
<proteinExistence type="inferred from homology"/>
<evidence type="ECO:0000256" key="10">
    <source>
        <dbReference type="SAM" id="Phobius"/>
    </source>
</evidence>
<evidence type="ECO:0000256" key="7">
    <source>
        <dbReference type="ARBA" id="ARBA00022989"/>
    </source>
</evidence>
<evidence type="ECO:0000256" key="8">
    <source>
        <dbReference type="ARBA" id="ARBA00023008"/>
    </source>
</evidence>
<evidence type="ECO:0000256" key="9">
    <source>
        <dbReference type="ARBA" id="ARBA00023136"/>
    </source>
</evidence>
<sequence>MNAAAATRNARGVVRITLIVCACAFLFGFAMIPLYRIACEQVLGIKLEDGPVTGRAVAAASVDTSRSVRIQFLASVNSKLPWTFAPEVTRIDVHPGELTEVWFDAANTSDAAIVGNAVPSVAPNTASAFFNKTECFCFTEQLLAAGEARRMPVRFIVDPALPREVTELTLSYTFYENTDATRRVAETVGAPPHAG</sequence>
<evidence type="ECO:0000256" key="1">
    <source>
        <dbReference type="ARBA" id="ARBA00004007"/>
    </source>
</evidence>
<organism evidence="11 12">
    <name type="scientific">Rhodanobacter denitrificans</name>
    <dbReference type="NCBI Taxonomy" id="666685"/>
    <lineage>
        <taxon>Bacteria</taxon>
        <taxon>Pseudomonadati</taxon>
        <taxon>Pseudomonadota</taxon>
        <taxon>Gammaproteobacteria</taxon>
        <taxon>Lysobacterales</taxon>
        <taxon>Rhodanobacteraceae</taxon>
        <taxon>Rhodanobacter</taxon>
    </lineage>
</organism>
<dbReference type="SUPFAM" id="SSF110111">
    <property type="entry name" value="Ctag/Cox11"/>
    <property type="match status" value="1"/>
</dbReference>
<evidence type="ECO:0000256" key="2">
    <source>
        <dbReference type="ARBA" id="ARBA00004382"/>
    </source>
</evidence>
<dbReference type="InterPro" id="IPR007533">
    <property type="entry name" value="Cyt_c_oxidase_assmbl_CtaG"/>
</dbReference>
<dbReference type="Gene3D" id="2.60.370.10">
    <property type="entry name" value="Ctag/Cox11"/>
    <property type="match status" value="1"/>
</dbReference>
<keyword evidence="8" id="KW-0186">Copper</keyword>
<dbReference type="PANTHER" id="PTHR21320:SF3">
    <property type="entry name" value="CYTOCHROME C OXIDASE ASSEMBLY PROTEIN COX11, MITOCHONDRIAL-RELATED"/>
    <property type="match status" value="1"/>
</dbReference>
<comment type="subcellular location">
    <subcellularLocation>
        <location evidence="2">Cell inner membrane</location>
        <topology evidence="2">Single-pass type II membrane protein</topology>
        <orientation evidence="2">Periplasmic side</orientation>
    </subcellularLocation>
</comment>
<accession>A0A2W5KNG1</accession>
<evidence type="ECO:0000256" key="4">
    <source>
        <dbReference type="ARBA" id="ARBA00015384"/>
    </source>
</evidence>
<keyword evidence="9 10" id="KW-0472">Membrane</keyword>
<dbReference type="Proteomes" id="UP000249046">
    <property type="component" value="Unassembled WGS sequence"/>
</dbReference>
<dbReference type="InterPro" id="IPR023471">
    <property type="entry name" value="CtaG/Cox11_dom_sf"/>
</dbReference>
<feature type="transmembrane region" description="Helical" evidence="10">
    <location>
        <begin position="12"/>
        <end position="35"/>
    </location>
</feature>
<dbReference type="Pfam" id="PF04442">
    <property type="entry name" value="CtaG_Cox11"/>
    <property type="match status" value="1"/>
</dbReference>
<keyword evidence="7 10" id="KW-1133">Transmembrane helix</keyword>
<evidence type="ECO:0000313" key="11">
    <source>
        <dbReference type="EMBL" id="PZQ18601.1"/>
    </source>
</evidence>
<protein>
    <recommendedName>
        <fullName evidence="4">Cytochrome c oxidase assembly protein CtaG</fullName>
    </recommendedName>
</protein>
<comment type="caution">
    <text evidence="11">The sequence shown here is derived from an EMBL/GenBank/DDBJ whole genome shotgun (WGS) entry which is preliminary data.</text>
</comment>
<comment type="similarity">
    <text evidence="3">Belongs to the COX11/CtaG family.</text>
</comment>
<dbReference type="GO" id="GO:0005507">
    <property type="term" value="F:copper ion binding"/>
    <property type="evidence" value="ECO:0007669"/>
    <property type="project" value="InterPro"/>
</dbReference>
<evidence type="ECO:0000256" key="3">
    <source>
        <dbReference type="ARBA" id="ARBA00009620"/>
    </source>
</evidence>
<dbReference type="AlphaFoldDB" id="A0A2W5KNG1"/>
<reference evidence="11 12" key="1">
    <citation type="submission" date="2017-08" db="EMBL/GenBank/DDBJ databases">
        <title>Infants hospitalized years apart are colonized by the same room-sourced microbial strains.</title>
        <authorList>
            <person name="Brooks B."/>
            <person name="Olm M.R."/>
            <person name="Firek B.A."/>
            <person name="Baker R."/>
            <person name="Thomas B.C."/>
            <person name="Morowitz M.J."/>
            <person name="Banfield J.F."/>
        </authorList>
    </citation>
    <scope>NUCLEOTIDE SEQUENCE [LARGE SCALE GENOMIC DNA]</scope>
    <source>
        <strain evidence="11">S2_005_003_R2_42</strain>
    </source>
</reference>
<evidence type="ECO:0000313" key="12">
    <source>
        <dbReference type="Proteomes" id="UP000249046"/>
    </source>
</evidence>
<evidence type="ECO:0000256" key="5">
    <source>
        <dbReference type="ARBA" id="ARBA00022692"/>
    </source>
</evidence>
<dbReference type="NCBIfam" id="NF003465">
    <property type="entry name" value="PRK05089.1"/>
    <property type="match status" value="1"/>
</dbReference>
<gene>
    <name evidence="11" type="ORF">DI564_04730</name>
</gene>
<dbReference type="PANTHER" id="PTHR21320">
    <property type="entry name" value="CYTOCHROME C OXIDASE ASSEMBLY PROTEIN COX11-RELATED"/>
    <property type="match status" value="1"/>
</dbReference>
<comment type="function">
    <text evidence="1">Exerts its effect at some terminal stage of cytochrome c oxidase synthesis, probably by being involved in the insertion of the copper B into subunit I.</text>
</comment>